<evidence type="ECO:0000313" key="2">
    <source>
        <dbReference type="Proteomes" id="UP000807469"/>
    </source>
</evidence>
<dbReference type="Proteomes" id="UP000807469">
    <property type="component" value="Unassembled WGS sequence"/>
</dbReference>
<protein>
    <submittedName>
        <fullName evidence="1">Uncharacterized protein</fullName>
    </submittedName>
</protein>
<gene>
    <name evidence="1" type="ORF">BDN70DRAFT_665684</name>
</gene>
<comment type="caution">
    <text evidence="1">The sequence shown here is derived from an EMBL/GenBank/DDBJ whole genome shotgun (WGS) entry which is preliminary data.</text>
</comment>
<dbReference type="EMBL" id="MU155894">
    <property type="protein sequence ID" value="KAF9470644.1"/>
    <property type="molecule type" value="Genomic_DNA"/>
</dbReference>
<reference evidence="1" key="1">
    <citation type="submission" date="2020-11" db="EMBL/GenBank/DDBJ databases">
        <authorList>
            <consortium name="DOE Joint Genome Institute"/>
            <person name="Ahrendt S."/>
            <person name="Riley R."/>
            <person name="Andreopoulos W."/>
            <person name="Labutti K."/>
            <person name="Pangilinan J."/>
            <person name="Ruiz-Duenas F.J."/>
            <person name="Barrasa J.M."/>
            <person name="Sanchez-Garcia M."/>
            <person name="Camarero S."/>
            <person name="Miyauchi S."/>
            <person name="Serrano A."/>
            <person name="Linde D."/>
            <person name="Babiker R."/>
            <person name="Drula E."/>
            <person name="Ayuso-Fernandez I."/>
            <person name="Pacheco R."/>
            <person name="Padilla G."/>
            <person name="Ferreira P."/>
            <person name="Barriuso J."/>
            <person name="Kellner H."/>
            <person name="Castanera R."/>
            <person name="Alfaro M."/>
            <person name="Ramirez L."/>
            <person name="Pisabarro A.G."/>
            <person name="Kuo A."/>
            <person name="Tritt A."/>
            <person name="Lipzen A."/>
            <person name="He G."/>
            <person name="Yan M."/>
            <person name="Ng V."/>
            <person name="Cullen D."/>
            <person name="Martin F."/>
            <person name="Rosso M.-N."/>
            <person name="Henrissat B."/>
            <person name="Hibbett D."/>
            <person name="Martinez A.T."/>
            <person name="Grigoriev I.V."/>
        </authorList>
    </citation>
    <scope>NUCLEOTIDE SEQUENCE</scope>
    <source>
        <strain evidence="1">CIRM-BRFM 674</strain>
    </source>
</reference>
<sequence length="78" mass="8388">MTMCRRLGFISTQSDVVLVPFPPPVNRKLEPTARPLCSTHQHHSSSIYTNRSFTSLGFGPGMRGGGATCVPLSERGVG</sequence>
<evidence type="ECO:0000313" key="1">
    <source>
        <dbReference type="EMBL" id="KAF9470644.1"/>
    </source>
</evidence>
<name>A0A9P5YJW5_9AGAR</name>
<keyword evidence="2" id="KW-1185">Reference proteome</keyword>
<dbReference type="AlphaFoldDB" id="A0A9P5YJW5"/>
<organism evidence="1 2">
    <name type="scientific">Pholiota conissans</name>
    <dbReference type="NCBI Taxonomy" id="109636"/>
    <lineage>
        <taxon>Eukaryota</taxon>
        <taxon>Fungi</taxon>
        <taxon>Dikarya</taxon>
        <taxon>Basidiomycota</taxon>
        <taxon>Agaricomycotina</taxon>
        <taxon>Agaricomycetes</taxon>
        <taxon>Agaricomycetidae</taxon>
        <taxon>Agaricales</taxon>
        <taxon>Agaricineae</taxon>
        <taxon>Strophariaceae</taxon>
        <taxon>Pholiota</taxon>
    </lineage>
</organism>
<proteinExistence type="predicted"/>
<accession>A0A9P5YJW5</accession>